<dbReference type="EMBL" id="CDNC01000023">
    <property type="protein sequence ID" value="CEM62325.1"/>
    <property type="molecule type" value="Genomic_DNA"/>
</dbReference>
<evidence type="ECO:0008006" key="6">
    <source>
        <dbReference type="Google" id="ProtNLM"/>
    </source>
</evidence>
<evidence type="ECO:0000313" key="3">
    <source>
        <dbReference type="EMBL" id="QEJ99191.1"/>
    </source>
</evidence>
<dbReference type="PROSITE" id="PS51257">
    <property type="entry name" value="PROKAR_LIPOPROTEIN"/>
    <property type="match status" value="1"/>
</dbReference>
<dbReference type="Proteomes" id="UP000042527">
    <property type="component" value="Unassembled WGS sequence"/>
</dbReference>
<dbReference type="GeneID" id="57752190"/>
<evidence type="ECO:0000313" key="5">
    <source>
        <dbReference type="Proteomes" id="UP000323594"/>
    </source>
</evidence>
<name>A0A0B7GZB7_TREPH</name>
<reference evidence="2" key="1">
    <citation type="submission" date="2015-01" db="EMBL/GenBank/DDBJ databases">
        <authorList>
            <person name="Xiang T."/>
            <person name="Song Y."/>
            <person name="Huang L."/>
            <person name="Wang B."/>
            <person name="Wu P."/>
        </authorList>
    </citation>
    <scope>NUCLEOTIDE SEQUENCE [LARGE SCALE GENOMIC DNA]</scope>
    <source>
        <strain evidence="2">V1</strain>
    </source>
</reference>
<protein>
    <recommendedName>
        <fullName evidence="6">Lipoprotein</fullName>
    </recommendedName>
</protein>
<evidence type="ECO:0000313" key="2">
    <source>
        <dbReference type="EMBL" id="CEM62325.1"/>
    </source>
</evidence>
<accession>A0A0B7GZB7</accession>
<reference evidence="3 5" key="3">
    <citation type="submission" date="2019-08" db="EMBL/GenBank/DDBJ databases">
        <authorList>
            <person name="Kuhnert P."/>
        </authorList>
    </citation>
    <scope>NUCLEOTIDE SEQUENCE [LARGE SCALE GENOMIC DNA]</scope>
    <source>
        <strain evidence="3 5">B36.5</strain>
    </source>
</reference>
<feature type="signal peptide" evidence="1">
    <location>
        <begin position="1"/>
        <end position="24"/>
    </location>
</feature>
<evidence type="ECO:0000313" key="4">
    <source>
        <dbReference type="Proteomes" id="UP000042527"/>
    </source>
</evidence>
<keyword evidence="4" id="KW-1185">Reference proteome</keyword>
<reference evidence="4" key="2">
    <citation type="submission" date="2015-01" db="EMBL/GenBank/DDBJ databases">
        <authorList>
            <person name="Manzoor Shahid"/>
            <person name="Zubair Saima"/>
        </authorList>
    </citation>
    <scope>NUCLEOTIDE SEQUENCE [LARGE SCALE GENOMIC DNA]</scope>
    <source>
        <strain evidence="4">V1</strain>
    </source>
</reference>
<organism evidence="2 4">
    <name type="scientific">Treponema phagedenis</name>
    <dbReference type="NCBI Taxonomy" id="162"/>
    <lineage>
        <taxon>Bacteria</taxon>
        <taxon>Pseudomonadati</taxon>
        <taxon>Spirochaetota</taxon>
        <taxon>Spirochaetia</taxon>
        <taxon>Spirochaetales</taxon>
        <taxon>Treponemataceae</taxon>
        <taxon>Treponema</taxon>
    </lineage>
</organism>
<dbReference type="RefSeq" id="WP_148879264.1">
    <property type="nucleotide sequence ID" value="NZ_CDNC01000023.1"/>
</dbReference>
<dbReference type="EMBL" id="CP042817">
    <property type="protein sequence ID" value="QEJ99191.1"/>
    <property type="molecule type" value="Genomic_DNA"/>
</dbReference>
<dbReference type="AlphaFoldDB" id="A0A0B7GZB7"/>
<evidence type="ECO:0000256" key="1">
    <source>
        <dbReference type="SAM" id="SignalP"/>
    </source>
</evidence>
<proteinExistence type="predicted"/>
<feature type="chain" id="PRO_5041596597" description="Lipoprotein" evidence="1">
    <location>
        <begin position="25"/>
        <end position="157"/>
    </location>
</feature>
<dbReference type="Proteomes" id="UP000323594">
    <property type="component" value="Chromosome"/>
</dbReference>
<keyword evidence="1" id="KW-0732">Signal</keyword>
<sequence>MKTHVRNLFLMAVCFIFSVLSCYAENAEWQYTSDVFASSNGTKKIIYAKIDKQKTTNKILLVFKKYEDGSLLIESGSFKLGKMPFSSSFKFIIPKENLERNDEGLYDLKEIQGTYSVLASKKAAFLSGSFDEKTCNLTVKVTAMKKQVEIMLTRKTS</sequence>
<gene>
    <name evidence="3" type="ORF">FUT82_15145</name>
    <name evidence="2" type="ORF">TPHV1_30220</name>
</gene>